<reference evidence="3" key="1">
    <citation type="submission" date="2012-04" db="EMBL/GenBank/DDBJ databases">
        <title>Finished genome of Dactylococcopsis salina PCC 8305.</title>
        <authorList>
            <consortium name="US DOE Joint Genome Institute"/>
            <person name="Gugger M."/>
            <person name="Coursin T."/>
            <person name="Rippka R."/>
            <person name="Tandeau De Marsac N."/>
            <person name="Huntemann M."/>
            <person name="Wei C.-L."/>
            <person name="Han J."/>
            <person name="Detter J.C."/>
            <person name="Han C."/>
            <person name="Tapia R."/>
            <person name="Daligault H."/>
            <person name="Chen A."/>
            <person name="Krypides N."/>
            <person name="Mavromatis K."/>
            <person name="Markowitz V."/>
            <person name="Szeto E."/>
            <person name="Ivanova N."/>
            <person name="Ovchinnikova G."/>
            <person name="Pagani I."/>
            <person name="Pati A."/>
            <person name="Goodwin L."/>
            <person name="Peters L."/>
            <person name="Pitluck S."/>
            <person name="Woyke T."/>
            <person name="Kerfeld C."/>
        </authorList>
    </citation>
    <scope>NUCLEOTIDE SEQUENCE [LARGE SCALE GENOMIC DNA]</scope>
    <source>
        <strain evidence="3">PCC 8305</strain>
    </source>
</reference>
<organism evidence="3 4">
    <name type="scientific">Dactylococcopsis salina (strain PCC 8305)</name>
    <name type="common">Myxobactron salinum</name>
    <dbReference type="NCBI Taxonomy" id="13035"/>
    <lineage>
        <taxon>Bacteria</taxon>
        <taxon>Bacillati</taxon>
        <taxon>Cyanobacteriota</taxon>
        <taxon>Cyanophyceae</taxon>
        <taxon>Nodosilineales</taxon>
        <taxon>Cymatolegaceae</taxon>
        <taxon>Dactylococcopsis</taxon>
    </lineage>
</organism>
<dbReference type="GO" id="GO:0032025">
    <property type="term" value="P:response to cobalt ion"/>
    <property type="evidence" value="ECO:0007669"/>
    <property type="project" value="TreeGrafter"/>
</dbReference>
<keyword evidence="1" id="KW-1133">Transmembrane helix</keyword>
<feature type="transmembrane region" description="Helical" evidence="1">
    <location>
        <begin position="310"/>
        <end position="327"/>
    </location>
</feature>
<feature type="transmembrane region" description="Helical" evidence="1">
    <location>
        <begin position="432"/>
        <end position="453"/>
    </location>
</feature>
<feature type="transmembrane region" description="Helical" evidence="1">
    <location>
        <begin position="35"/>
        <end position="53"/>
    </location>
</feature>
<dbReference type="GO" id="GO:0006824">
    <property type="term" value="P:cobalt ion transport"/>
    <property type="evidence" value="ECO:0007669"/>
    <property type="project" value="UniProtKB-KW"/>
</dbReference>
<evidence type="ECO:0000256" key="1">
    <source>
        <dbReference type="SAM" id="Phobius"/>
    </source>
</evidence>
<dbReference type="GO" id="GO:0005886">
    <property type="term" value="C:plasma membrane"/>
    <property type="evidence" value="ECO:0007669"/>
    <property type="project" value="UniProtKB-SubCell"/>
</dbReference>
<feature type="transmembrane region" description="Helical" evidence="1">
    <location>
        <begin position="387"/>
        <end position="412"/>
    </location>
</feature>
<evidence type="ECO:0000313" key="3">
    <source>
        <dbReference type="EMBL" id="AFZ51713.1"/>
    </source>
</evidence>
<dbReference type="GO" id="GO:0010045">
    <property type="term" value="P:response to nickel cation"/>
    <property type="evidence" value="ECO:0007669"/>
    <property type="project" value="TreeGrafter"/>
</dbReference>
<dbReference type="GO" id="GO:0015099">
    <property type="term" value="F:nickel cation transmembrane transporter activity"/>
    <property type="evidence" value="ECO:0007669"/>
    <property type="project" value="TreeGrafter"/>
</dbReference>
<keyword evidence="1" id="KW-0812">Transmembrane</keyword>
<feature type="transmembrane region" description="Helical" evidence="1">
    <location>
        <begin position="357"/>
        <end position="381"/>
    </location>
</feature>
<dbReference type="STRING" id="13035.Dacsa_3191"/>
<dbReference type="InterPro" id="IPR051224">
    <property type="entry name" value="NiCoT_RcnA"/>
</dbReference>
<gene>
    <name evidence="3" type="ORF">Dacsa_3191</name>
</gene>
<feature type="transmembrane region" description="Helical" evidence="1">
    <location>
        <begin position="273"/>
        <end position="298"/>
    </location>
</feature>
<name>K9Z039_DACS8</name>
<dbReference type="eggNOG" id="COG2215">
    <property type="taxonomic scope" value="Bacteria"/>
</dbReference>
<dbReference type="GO" id="GO:0046583">
    <property type="term" value="F:monoatomic cation efflux transmembrane transporter activity"/>
    <property type="evidence" value="ECO:0007669"/>
    <property type="project" value="TreeGrafter"/>
</dbReference>
<accession>K9Z039</accession>
<proteinExistence type="predicted"/>
<evidence type="ECO:0000313" key="4">
    <source>
        <dbReference type="Proteomes" id="UP000010482"/>
    </source>
</evidence>
<dbReference type="HOGENOM" id="CLU_619257_0_0_3"/>
<evidence type="ECO:0000259" key="2">
    <source>
        <dbReference type="Pfam" id="PF13386"/>
    </source>
</evidence>
<keyword evidence="1" id="KW-0472">Membrane</keyword>
<dbReference type="Pfam" id="PF13386">
    <property type="entry name" value="DsbD_2"/>
    <property type="match status" value="1"/>
</dbReference>
<dbReference type="KEGG" id="dsl:Dacsa_3191"/>
<protein>
    <submittedName>
        <fullName evidence="3">ABC-type uncharacterized transport system, permease component</fullName>
    </submittedName>
</protein>
<feature type="domain" description="Urease accessory protein UreH-like transmembrane" evidence="2">
    <location>
        <begin position="284"/>
        <end position="419"/>
    </location>
</feature>
<dbReference type="EMBL" id="CP003944">
    <property type="protein sequence ID" value="AFZ51713.1"/>
    <property type="molecule type" value="Genomic_DNA"/>
</dbReference>
<sequence length="454" mass="50220">MISLGVYFNDKLFNYINSYLNQESLLDADMKQSKWLGLGLISFLTVLLFSAVFPSKTIADIDDLSIANVEVSSQTAVVTFTLPIEFISFVDDNKNGEIESIEVENNQEQLEDFMRDRFRLSNQDDNLNALTVQPSSKLVIPPNSQITTATHTTIILNYSWQQPLETLNIKYNLFPTQLGRGVPGLPTAHCLATIRWQNEIKTQVFTFTNKQFAIPLNFQETNLAFPFLKETTGGLFAIFGALIWGSFHGLSPGHGKTMVSAYLVGTKASLKQAIVLGLTTTVTHTIGVFIFGLIAWFASQYILPEQLSPWLSLISGMMILLIGLSLIRQRMKGLRHHHHHPHDHHHHEVSVASWRDIFALGISGGLVPCPAATVLLLSTIALGEIAYGLMLVFIFSLGLTVTLTGLGIIFIYGKKQFQKLPQGQIWLQKTPILGAIAMTIIGVGITSNALLTIL</sequence>
<dbReference type="Proteomes" id="UP000010482">
    <property type="component" value="Chromosome"/>
</dbReference>
<dbReference type="AlphaFoldDB" id="K9Z039"/>
<dbReference type="PANTHER" id="PTHR40659:SF1">
    <property type="entry name" value="NICKEL_COBALT EFFLUX SYSTEM RCNA"/>
    <property type="match status" value="1"/>
</dbReference>
<keyword evidence="4" id="KW-1185">Reference proteome</keyword>
<dbReference type="PANTHER" id="PTHR40659">
    <property type="entry name" value="NICKEL/COBALT EFFLUX SYSTEM RCNA"/>
    <property type="match status" value="1"/>
</dbReference>
<dbReference type="PATRIC" id="fig|13035.3.peg.3610"/>
<dbReference type="InterPro" id="IPR039447">
    <property type="entry name" value="UreH-like_TM_dom"/>
</dbReference>